<keyword evidence="4" id="KW-1185">Reference proteome</keyword>
<dbReference type="Gene3D" id="1.25.40.60">
    <property type="match status" value="1"/>
</dbReference>
<dbReference type="InterPro" id="IPR036045">
    <property type="entry name" value="Sec1-like_sf"/>
</dbReference>
<dbReference type="Gene3D" id="3.90.830.10">
    <property type="entry name" value="Syntaxin Binding Protein 1, Chain A, domain 2"/>
    <property type="match status" value="1"/>
</dbReference>
<protein>
    <submittedName>
        <fullName evidence="3">Sec1-like family protein</fullName>
    </submittedName>
</protein>
<sequence length="352" mass="39301">MTYDLDSAIDTFWQSNSGAPFPSVAGEVKATIDEYTADMEKIGKLTDISTDDNLDPVPNNNKQQQQDKAASAAGLGDLVTRLKEKKRLIDLHTHLATDLMKHIRDRQIDYFFSMEEAIITRSIIDKKELTSLITSPVIGSEGGRGTLADKIRLLLIYFLSSRSPVPEMDQYEEALRGMGADLAPLDYFKKTKAFNDSLAIAHSSASSAGANQSGGSSMNKHVGGFMQMLSGYQPVESVTNFFSQGVRSLLPKSKDLFVTRVVESIMELKNTLDADYLYLDPKIQNKTNVPRRTSPFKEAIVFIVGGGNYVEYQNLQDYTKKQNKKIIYGTTELLTSKQFLQQTKELKEHLNK</sequence>
<evidence type="ECO:0000256" key="1">
    <source>
        <dbReference type="ARBA" id="ARBA00009884"/>
    </source>
</evidence>
<proteinExistence type="inferred from homology"/>
<dbReference type="AlphaFoldDB" id="D3AYW2"/>
<dbReference type="SUPFAM" id="SSF56815">
    <property type="entry name" value="Sec1/munc18-like (SM) proteins"/>
    <property type="match status" value="1"/>
</dbReference>
<dbReference type="InterPro" id="IPR027482">
    <property type="entry name" value="Sec1-like_dom2"/>
</dbReference>
<dbReference type="GO" id="GO:0016192">
    <property type="term" value="P:vesicle-mediated transport"/>
    <property type="evidence" value="ECO:0007669"/>
    <property type="project" value="InterPro"/>
</dbReference>
<accession>D3AYW2</accession>
<evidence type="ECO:0000313" key="4">
    <source>
        <dbReference type="Proteomes" id="UP000001396"/>
    </source>
</evidence>
<feature type="compositionally biased region" description="Low complexity" evidence="2">
    <location>
        <begin position="59"/>
        <end position="71"/>
    </location>
</feature>
<dbReference type="GeneID" id="31356412"/>
<dbReference type="OMA" id="IDMHMTI"/>
<dbReference type="InParanoid" id="D3AYW2"/>
<name>D3AYW2_HETP5</name>
<comment type="caution">
    <text evidence="3">The sequence shown here is derived from an EMBL/GenBank/DDBJ whole genome shotgun (WGS) entry which is preliminary data.</text>
</comment>
<reference evidence="3 4" key="1">
    <citation type="journal article" date="2011" name="Genome Res.">
        <title>Phylogeny-wide analysis of social amoeba genomes highlights ancient origins for complex intercellular communication.</title>
        <authorList>
            <person name="Heidel A.J."/>
            <person name="Lawal H.M."/>
            <person name="Felder M."/>
            <person name="Schilde C."/>
            <person name="Helps N.R."/>
            <person name="Tunggal B."/>
            <person name="Rivero F."/>
            <person name="John U."/>
            <person name="Schleicher M."/>
            <person name="Eichinger L."/>
            <person name="Platzer M."/>
            <person name="Noegel A.A."/>
            <person name="Schaap P."/>
            <person name="Gloeckner G."/>
        </authorList>
    </citation>
    <scope>NUCLEOTIDE SEQUENCE [LARGE SCALE GENOMIC DNA]</scope>
    <source>
        <strain evidence="4">ATCC 26659 / Pp 5 / PN500</strain>
    </source>
</reference>
<dbReference type="STRING" id="670386.D3AYW2"/>
<organism evidence="3 4">
    <name type="scientific">Heterostelium pallidum (strain ATCC 26659 / Pp 5 / PN500)</name>
    <name type="common">Cellular slime mold</name>
    <name type="synonym">Polysphondylium pallidum</name>
    <dbReference type="NCBI Taxonomy" id="670386"/>
    <lineage>
        <taxon>Eukaryota</taxon>
        <taxon>Amoebozoa</taxon>
        <taxon>Evosea</taxon>
        <taxon>Eumycetozoa</taxon>
        <taxon>Dictyostelia</taxon>
        <taxon>Acytosteliales</taxon>
        <taxon>Acytosteliaceae</taxon>
        <taxon>Heterostelium</taxon>
    </lineage>
</organism>
<evidence type="ECO:0000313" key="3">
    <source>
        <dbReference type="EMBL" id="EFA85652.1"/>
    </source>
</evidence>
<dbReference type="RefSeq" id="XP_020437759.1">
    <property type="nucleotide sequence ID" value="XM_020571901.1"/>
</dbReference>
<feature type="region of interest" description="Disordered" evidence="2">
    <location>
        <begin position="48"/>
        <end position="71"/>
    </location>
</feature>
<dbReference type="Pfam" id="PF00995">
    <property type="entry name" value="Sec1"/>
    <property type="match status" value="1"/>
</dbReference>
<dbReference type="Proteomes" id="UP000001396">
    <property type="component" value="Unassembled WGS sequence"/>
</dbReference>
<evidence type="ECO:0000256" key="2">
    <source>
        <dbReference type="SAM" id="MobiDB-lite"/>
    </source>
</evidence>
<dbReference type="InterPro" id="IPR043127">
    <property type="entry name" value="Sec-1-like_dom3a"/>
</dbReference>
<dbReference type="PANTHER" id="PTHR11679">
    <property type="entry name" value="VESICLE PROTEIN SORTING-ASSOCIATED"/>
    <property type="match status" value="1"/>
</dbReference>
<dbReference type="Gene3D" id="3.40.50.1910">
    <property type="match status" value="1"/>
</dbReference>
<dbReference type="InterPro" id="IPR001619">
    <property type="entry name" value="Sec1-like"/>
</dbReference>
<dbReference type="EMBL" id="ADBJ01000004">
    <property type="protein sequence ID" value="EFA85652.1"/>
    <property type="molecule type" value="Genomic_DNA"/>
</dbReference>
<dbReference type="FunCoup" id="D3AYW2">
    <property type="interactions" value="1091"/>
</dbReference>
<gene>
    <name evidence="3" type="primary">scfd1</name>
    <name evidence="3" type="ORF">PPL_00881</name>
</gene>
<comment type="similarity">
    <text evidence="1">Belongs to the STXBP/unc-18/SEC1 family.</text>
</comment>